<dbReference type="Proteomes" id="UP000016412">
    <property type="component" value="Unassembled WGS sequence"/>
</dbReference>
<protein>
    <submittedName>
        <fullName evidence="1">Uncharacterized protein</fullName>
    </submittedName>
</protein>
<proteinExistence type="predicted"/>
<gene>
    <name evidence="1" type="ORF">HMPREF1325_0454</name>
</gene>
<name>U1F9L3_TRESO</name>
<accession>U1F9L3</accession>
<evidence type="ECO:0000313" key="1">
    <source>
        <dbReference type="EMBL" id="ERF60787.1"/>
    </source>
</evidence>
<sequence length="101" mass="11669">MRRNRCTGVFTCSGHNIPPKRIFLNITIKRRSVNYAEKAEKRRSKLRPMHGYSANDHCSDFALVSRKSKNAQRVFLLSVRRLLYLILSDVIKGMKADCNSL</sequence>
<comment type="caution">
    <text evidence="1">The sequence shown here is derived from an EMBL/GenBank/DDBJ whole genome shotgun (WGS) entry which is preliminary data.</text>
</comment>
<organism evidence="1 2">
    <name type="scientific">Treponema socranskii subsp. socranskii VPI DR56BR1116 = ATCC 35536</name>
    <dbReference type="NCBI Taxonomy" id="1125725"/>
    <lineage>
        <taxon>Bacteria</taxon>
        <taxon>Pseudomonadati</taxon>
        <taxon>Spirochaetota</taxon>
        <taxon>Spirochaetia</taxon>
        <taxon>Spirochaetales</taxon>
        <taxon>Treponemataceae</taxon>
        <taxon>Treponema</taxon>
    </lineage>
</organism>
<evidence type="ECO:0000313" key="2">
    <source>
        <dbReference type="Proteomes" id="UP000016412"/>
    </source>
</evidence>
<dbReference type="STRING" id="1125725.HMPREF1325_0454"/>
<reference evidence="1 2" key="1">
    <citation type="submission" date="2013-08" db="EMBL/GenBank/DDBJ databases">
        <authorList>
            <person name="Durkin A.S."/>
            <person name="Haft D.R."/>
            <person name="McCorrison J."/>
            <person name="Torralba M."/>
            <person name="Gillis M."/>
            <person name="Haft D.H."/>
            <person name="Methe B."/>
            <person name="Sutton G."/>
            <person name="Nelson K.E."/>
        </authorList>
    </citation>
    <scope>NUCLEOTIDE SEQUENCE [LARGE SCALE GENOMIC DNA]</scope>
    <source>
        <strain evidence="1 2">VPI DR56BR1116</strain>
    </source>
</reference>
<dbReference type="AlphaFoldDB" id="U1F9L3"/>
<dbReference type="EMBL" id="AUZJ01000033">
    <property type="protein sequence ID" value="ERF60787.1"/>
    <property type="molecule type" value="Genomic_DNA"/>
</dbReference>
<dbReference type="PATRIC" id="fig|1125725.3.peg.1216"/>